<dbReference type="SUPFAM" id="SSF49410">
    <property type="entry name" value="Alpha-macroglobulin receptor domain"/>
    <property type="match status" value="1"/>
</dbReference>
<dbReference type="PANTHER" id="PTHR11412:SF144">
    <property type="entry name" value="COMPLEMENT C4-B"/>
    <property type="match status" value="1"/>
</dbReference>
<proteinExistence type="predicted"/>
<dbReference type="InterPro" id="IPR016187">
    <property type="entry name" value="CTDL_fold"/>
</dbReference>
<dbReference type="Gene3D" id="1.50.10.20">
    <property type="match status" value="2"/>
</dbReference>
<dbReference type="SUPFAM" id="SSF48239">
    <property type="entry name" value="Terpenoid cyclases/Protein prenyltransferases"/>
    <property type="match status" value="1"/>
</dbReference>
<dbReference type="InterPro" id="IPR001599">
    <property type="entry name" value="Macroglobln_a2"/>
</dbReference>
<dbReference type="SMART" id="SM01359">
    <property type="entry name" value="A2M_N_2"/>
    <property type="match status" value="1"/>
</dbReference>
<dbReference type="Pfam" id="PF17789">
    <property type="entry name" value="MG4"/>
    <property type="match status" value="1"/>
</dbReference>
<dbReference type="SMART" id="SM01360">
    <property type="entry name" value="A2M"/>
    <property type="match status" value="1"/>
</dbReference>
<dbReference type="Gene3D" id="2.60.40.1940">
    <property type="match status" value="1"/>
</dbReference>
<dbReference type="InterPro" id="IPR041555">
    <property type="entry name" value="MG3"/>
</dbReference>
<evidence type="ECO:0000313" key="6">
    <source>
        <dbReference type="EMBL" id="TKS81936.1"/>
    </source>
</evidence>
<dbReference type="FunFam" id="2.60.40.10:FF:000155">
    <property type="entry name" value="complement C3 isoform X1"/>
    <property type="match status" value="1"/>
</dbReference>
<dbReference type="InterPro" id="IPR013783">
    <property type="entry name" value="Ig-like_fold"/>
</dbReference>
<dbReference type="Gene3D" id="2.20.130.20">
    <property type="match status" value="1"/>
</dbReference>
<keyword evidence="7" id="KW-1185">Reference proteome</keyword>
<reference evidence="6 7" key="1">
    <citation type="submission" date="2019-01" db="EMBL/GenBank/DDBJ databases">
        <title>Genome Assembly of Collichthys lucidus.</title>
        <authorList>
            <person name="Cai M."/>
            <person name="Xiao S."/>
        </authorList>
    </citation>
    <scope>NUCLEOTIDE SEQUENCE [LARGE SCALE GENOMIC DNA]</scope>
    <source>
        <strain evidence="6">JT15FE1705JMU</strain>
        <tissue evidence="6">Muscle</tissue>
    </source>
</reference>
<dbReference type="GO" id="GO:0006956">
    <property type="term" value="P:complement activation"/>
    <property type="evidence" value="ECO:0007669"/>
    <property type="project" value="TreeGrafter"/>
</dbReference>
<dbReference type="Gene3D" id="3.10.100.10">
    <property type="entry name" value="Mannose-Binding Protein A, subunit A"/>
    <property type="match status" value="3"/>
</dbReference>
<feature type="domain" description="C-type lectin" evidence="4">
    <location>
        <begin position="1"/>
        <end position="90"/>
    </location>
</feature>
<evidence type="ECO:0000259" key="4">
    <source>
        <dbReference type="PROSITE" id="PS50041"/>
    </source>
</evidence>
<evidence type="ECO:0000256" key="1">
    <source>
        <dbReference type="ARBA" id="ARBA00004613"/>
    </source>
</evidence>
<dbReference type="PROSITE" id="PS50189">
    <property type="entry name" value="NTR"/>
    <property type="match status" value="1"/>
</dbReference>
<protein>
    <submittedName>
        <fullName evidence="6">Complement C4</fullName>
    </submittedName>
</protein>
<dbReference type="InterPro" id="IPR018081">
    <property type="entry name" value="Anaphylatoxin_comp_syst"/>
</dbReference>
<dbReference type="InterPro" id="IPR001304">
    <property type="entry name" value="C-type_lectin-like"/>
</dbReference>
<dbReference type="Gene3D" id="2.60.120.1540">
    <property type="match status" value="1"/>
</dbReference>
<dbReference type="InterPro" id="IPR011626">
    <property type="entry name" value="Alpha-macroglobulin_TED"/>
</dbReference>
<dbReference type="InterPro" id="IPR040839">
    <property type="entry name" value="MG4"/>
</dbReference>
<dbReference type="InterPro" id="IPR018933">
    <property type="entry name" value="Netrin_module_non-TIMP"/>
</dbReference>
<dbReference type="InterPro" id="IPR016186">
    <property type="entry name" value="C-type_lectin-like/link_sf"/>
</dbReference>
<accession>A0A4U5V2H5</accession>
<dbReference type="Pfam" id="PF17791">
    <property type="entry name" value="MG3"/>
    <property type="match status" value="1"/>
</dbReference>
<comment type="subcellular location">
    <subcellularLocation>
        <location evidence="1">Secreted</location>
    </subcellularLocation>
</comment>
<dbReference type="Gene3D" id="2.60.40.690">
    <property type="entry name" value="Alpha-macroglobulin, receptor-binding domain"/>
    <property type="match status" value="1"/>
</dbReference>
<dbReference type="SUPFAM" id="SSF47686">
    <property type="entry name" value="Anaphylotoxins (complement system)"/>
    <property type="match status" value="1"/>
</dbReference>
<dbReference type="InterPro" id="IPR009048">
    <property type="entry name" value="A-macroglobulin_rcpt-bd"/>
</dbReference>
<keyword evidence="2" id="KW-0964">Secreted</keyword>
<dbReference type="SMART" id="SM00643">
    <property type="entry name" value="C345C"/>
    <property type="match status" value="1"/>
</dbReference>
<dbReference type="CDD" id="cd00037">
    <property type="entry name" value="CLECT"/>
    <property type="match status" value="2"/>
</dbReference>
<dbReference type="FunFam" id="2.40.50.120:FF:000013">
    <property type="entry name" value="Complement C3"/>
    <property type="match status" value="1"/>
</dbReference>
<feature type="domain" description="C-type lectin" evidence="4">
    <location>
        <begin position="98"/>
        <end position="199"/>
    </location>
</feature>
<dbReference type="PROSITE" id="PS00615">
    <property type="entry name" value="C_TYPE_LECTIN_1"/>
    <property type="match status" value="1"/>
</dbReference>
<dbReference type="SMART" id="SM00034">
    <property type="entry name" value="CLECT"/>
    <property type="match status" value="3"/>
</dbReference>
<keyword evidence="3" id="KW-1015">Disulfide bond</keyword>
<dbReference type="Pfam" id="PF07677">
    <property type="entry name" value="A2M_recep"/>
    <property type="match status" value="1"/>
</dbReference>
<dbReference type="Pfam" id="PF07678">
    <property type="entry name" value="TED_complement"/>
    <property type="match status" value="2"/>
</dbReference>
<evidence type="ECO:0000256" key="2">
    <source>
        <dbReference type="ARBA" id="ARBA00022525"/>
    </source>
</evidence>
<dbReference type="SUPFAM" id="SSF50242">
    <property type="entry name" value="TIMP-like"/>
    <property type="match status" value="1"/>
</dbReference>
<dbReference type="InterPro" id="IPR050473">
    <property type="entry name" value="A2M/Complement_sys"/>
</dbReference>
<evidence type="ECO:0000259" key="5">
    <source>
        <dbReference type="PROSITE" id="PS50189"/>
    </source>
</evidence>
<dbReference type="Pfam" id="PF00207">
    <property type="entry name" value="A2M"/>
    <property type="match status" value="1"/>
</dbReference>
<dbReference type="GO" id="GO:0004866">
    <property type="term" value="F:endopeptidase inhibitor activity"/>
    <property type="evidence" value="ECO:0007669"/>
    <property type="project" value="InterPro"/>
</dbReference>
<organism evidence="6 7">
    <name type="scientific">Collichthys lucidus</name>
    <name type="common">Big head croaker</name>
    <name type="synonym">Sciaena lucida</name>
    <dbReference type="NCBI Taxonomy" id="240159"/>
    <lineage>
        <taxon>Eukaryota</taxon>
        <taxon>Metazoa</taxon>
        <taxon>Chordata</taxon>
        <taxon>Craniata</taxon>
        <taxon>Vertebrata</taxon>
        <taxon>Euteleostomi</taxon>
        <taxon>Actinopterygii</taxon>
        <taxon>Neopterygii</taxon>
        <taxon>Teleostei</taxon>
        <taxon>Neoteleostei</taxon>
        <taxon>Acanthomorphata</taxon>
        <taxon>Eupercaria</taxon>
        <taxon>Sciaenidae</taxon>
        <taxon>Collichthys</taxon>
    </lineage>
</organism>
<dbReference type="Gene3D" id="2.60.40.1930">
    <property type="match status" value="5"/>
</dbReference>
<dbReference type="Proteomes" id="UP000298787">
    <property type="component" value="Chromosome 14"/>
</dbReference>
<dbReference type="EMBL" id="CM014091">
    <property type="protein sequence ID" value="TKS81936.1"/>
    <property type="molecule type" value="Genomic_DNA"/>
</dbReference>
<dbReference type="Pfam" id="PF01759">
    <property type="entry name" value="NTR"/>
    <property type="match status" value="1"/>
</dbReference>
<name>A0A4U5V2H5_COLLU</name>
<gene>
    <name evidence="6" type="ORF">D9C73_016043</name>
</gene>
<dbReference type="GO" id="GO:0005615">
    <property type="term" value="C:extracellular space"/>
    <property type="evidence" value="ECO:0007669"/>
    <property type="project" value="InterPro"/>
</dbReference>
<dbReference type="InterPro" id="IPR018378">
    <property type="entry name" value="C-type_lectin_CS"/>
</dbReference>
<feature type="domain" description="NTR" evidence="5">
    <location>
        <begin position="1644"/>
        <end position="1794"/>
    </location>
</feature>
<dbReference type="PROSITE" id="PS50041">
    <property type="entry name" value="C_TYPE_LECTIN_2"/>
    <property type="match status" value="3"/>
</dbReference>
<dbReference type="InterPro" id="IPR011625">
    <property type="entry name" value="A2M_N_BRD"/>
</dbReference>
<dbReference type="InterPro" id="IPR001134">
    <property type="entry name" value="Netrin_domain"/>
</dbReference>
<dbReference type="Gene3D" id="2.40.50.120">
    <property type="match status" value="1"/>
</dbReference>
<feature type="domain" description="C-type lectin" evidence="4">
    <location>
        <begin position="344"/>
        <end position="425"/>
    </location>
</feature>
<dbReference type="InterPro" id="IPR008930">
    <property type="entry name" value="Terpenoid_cyclase/PrenylTrfase"/>
</dbReference>
<dbReference type="Pfam" id="PF07703">
    <property type="entry name" value="A2M_BRD"/>
    <property type="match status" value="1"/>
</dbReference>
<dbReference type="SMART" id="SM01361">
    <property type="entry name" value="A2M_recep"/>
    <property type="match status" value="1"/>
</dbReference>
<dbReference type="CDD" id="cd02896">
    <property type="entry name" value="complement_C3_C4_C5"/>
    <property type="match status" value="1"/>
</dbReference>
<dbReference type="InterPro" id="IPR036595">
    <property type="entry name" value="A-macroglobulin_rcpt-bd_sf"/>
</dbReference>
<evidence type="ECO:0000313" key="7">
    <source>
        <dbReference type="Proteomes" id="UP000298787"/>
    </source>
</evidence>
<dbReference type="Gene3D" id="1.20.91.20">
    <property type="entry name" value="Anaphylotoxins (complement system)"/>
    <property type="match status" value="1"/>
</dbReference>
<dbReference type="Gene3D" id="2.60.40.10">
    <property type="entry name" value="Immunoglobulins"/>
    <property type="match status" value="2"/>
</dbReference>
<sequence>MYTDLATVHNSTDMDNLITLVSNTRLKAWIGLEIGAVWMWHWTWPDQKLDFSNWKKGNPENNDTDACAAMDIDGKWFESDCETRKTFVCGNNDSVPTFVNKTKSWRDAQEHCRSVSSDLVSIHSVEENKAVRNSGSKEVWIGLFKDRWKWSDGSNSSFRYWKPRQPNYYKDQDCVAAILEDEGQWNDLKCNIKRSFVCRGAKASTSTSFTSTSTHDTHTTKSTTLPNNLSPVITLTIHLTVAASTNHSNITTTEATTASRLTTLNTTDHVSSTSSTDELNNTTAEMSAVTGTQLPPTTTVQGTTDGVSALTTLMGTSTQTTAQPTTLKPTDSPGLLLANLILIQENMTWTEAMSYCREHHIDLVYINTKDIQDMVAEKAKNAKSSYVWLGLRYTCKFNFWFWSSSTIGCYQNWAPGEGAEGKYNCGVTGPGVFHIGVNEKVFVQMGGAHLNSHITLYLEDERSGIVVSEKKTTVCAVENEAKTVELMRSPPSGDRKITRVLVSKRRGSIFIQTDQPIYNPTQKVIPSFEVNIAMSQNYILLNDKQIAFTISARYSHGEKVKGAYHCMFGVVGGTDPGPKKNPVYIRGLELTGSVEDGLAETSLQVEDLNKNLQKQNYTLSGLQKSGSQLYLKVFVTNIQSGEIQEAEVYLSVISNRYTIDLSRTRSHFLPGFPLDVVVVLRLPDGSPAADVPVKVDVAASSEKSWQGNTNQEGAVFPVFNFENTGAQFTVEVSADGLQQRKVIQRASSPSNSYLHLGFDNKMYSIGDSLAVNFNTINAPSIRGNLQITPDMVPSFRLIGYYYDQNGKIIADSAWIDVKDECAIKVKVEQKHEFMPGKRAELEIDLHGQSARVALLAVDKAMYALNADNKLTPKQERARRVSLVEDNPLCADAFLKCCLEGESLRQKQIQEDALKGFGRTATTEDIEQFFLDTAAQYIRRYFPPSFAFREFDVNGEEKYPLHLPDSITTWELQIVTLSAATGFCVVKPFEFKAFKKAFVSLKLPYSVRKYEQLSISPVIYNYHPDSELQVAVHMEQTEGLCSPGSATTTRFVNITVKPESSQFVSFSAVPMVAGSIPIKIRLYNMEREMGIDAIEKTLNVLTEGLVERTEQTMVFKLDGMSPKNLIIDGSLPDDTVPDTSTNIFVSAEASALRYLDLSNQWIDLPPGTRDDTLDKIEQGYTRILTYKKKDGSYGAWGSVPSSNWVTALVVKVLSLVAQRQTVSFGQQGRKARVVPEEEIRSSVNYLLSVQKPDGSFRDRHPVLHKGILEASISRSTTYLMSHLEELEHPYAVAITAYCLAACLPEGTNRSSAWTKLTAKSTEGMSNQRANNCSLWTTNTSPENLNKADGITVEATAYALLAAVELGHTEWADKTACWLTTQENYFGGFKSSQDTIMALEALAEYELKKSVSPEANVIAEFTVQGRNDIVRLALERRKDRVETDLKKFKGNNIMVQLTGNGNVKLKVAKAYQLMDSKDACNQVSIRVTVEGKVQYTAKVIEVYEYYDDDNNEDAETPRVPRSAIEWFDARTRSRRDLDNSLNSEGTVTYTVCVSHSLNRNLSGMAVADITLLSGFNAVIEDLEKLKAEPEQYISHYEVSHGRVLIYFNELFDSEECIRFDAQQIIPIGLLQPAQAVFYDYYEPGPCHKIQETFQQQNRGQGISMNNRLQHACFFPIVDYAYMVEVVKVSIKSNFEMYETNVKDVLRSHGDIVVKENSVRMFAKRRQCKGQLDVGTQYLIMGKDGATTDVHGMMQYLLESNTWIERKPLEEECEKTNHKMPCRQFKDFTNEYKIDGCRQ</sequence>
<dbReference type="InterPro" id="IPR008993">
    <property type="entry name" value="TIMP-like_OB-fold"/>
</dbReference>
<dbReference type="PANTHER" id="PTHR11412">
    <property type="entry name" value="MACROGLOBULIN / COMPLEMENT"/>
    <property type="match status" value="1"/>
</dbReference>
<dbReference type="Pfam" id="PF00059">
    <property type="entry name" value="Lectin_C"/>
    <property type="match status" value="3"/>
</dbReference>
<dbReference type="STRING" id="240159.A0A4U5V2H5"/>
<evidence type="ECO:0000256" key="3">
    <source>
        <dbReference type="ARBA" id="ARBA00023157"/>
    </source>
</evidence>
<dbReference type="Gene3D" id="6.20.50.160">
    <property type="match status" value="1"/>
</dbReference>
<dbReference type="SUPFAM" id="SSF56436">
    <property type="entry name" value="C-type lectin-like"/>
    <property type="match status" value="3"/>
</dbReference>